<feature type="domain" description="AB hydrolase-1" evidence="1">
    <location>
        <begin position="73"/>
        <end position="309"/>
    </location>
</feature>
<evidence type="ECO:0000313" key="3">
    <source>
        <dbReference type="Proteomes" id="UP000321258"/>
    </source>
</evidence>
<accession>A0A512IN53</accession>
<keyword evidence="3" id="KW-1185">Reference proteome</keyword>
<evidence type="ECO:0000259" key="1">
    <source>
        <dbReference type="Pfam" id="PF00561"/>
    </source>
</evidence>
<dbReference type="GO" id="GO:0047372">
    <property type="term" value="F:monoacylglycerol lipase activity"/>
    <property type="evidence" value="ECO:0007669"/>
    <property type="project" value="TreeGrafter"/>
</dbReference>
<organism evidence="2 3">
    <name type="scientific">Methylobacterium haplocladii</name>
    <dbReference type="NCBI Taxonomy" id="1176176"/>
    <lineage>
        <taxon>Bacteria</taxon>
        <taxon>Pseudomonadati</taxon>
        <taxon>Pseudomonadota</taxon>
        <taxon>Alphaproteobacteria</taxon>
        <taxon>Hyphomicrobiales</taxon>
        <taxon>Methylobacteriaceae</taxon>
        <taxon>Methylobacterium</taxon>
    </lineage>
</organism>
<protein>
    <submittedName>
        <fullName evidence="2">Alpha/beta hydrolase</fullName>
    </submittedName>
</protein>
<sequence>MSRDEIRANDMAIAAPARRKALIAGAATLSALALPSDVLAQATRSAAASATADTRFVEVGGRRLAYRSVGKGKPIVLAHRFRGVLGLWDPAFIDALAGQGFQVVTFDHSGFGLSTGTKSYDPASLVKDTKDLVDALGLKDVVIGGWSFGAIVAQIYVAMLGPTVSHAVLIAGTPPGLLVKPGQQRFYDLAAQDEATLEQYTDMFFDPDDAGSRAASKRSFDRIFSSSNKRSPDIPADWAIAQAPRTPPNPVFPSEDVLNALQHTNVPIIHLNGDRDISFPVENWYALNGKFPTLQVVTYPRAGHAAHFQYPDLAAADIAAFVKNTKKA</sequence>
<dbReference type="GO" id="GO:0016020">
    <property type="term" value="C:membrane"/>
    <property type="evidence" value="ECO:0007669"/>
    <property type="project" value="TreeGrafter"/>
</dbReference>
<comment type="caution">
    <text evidence="2">The sequence shown here is derived from an EMBL/GenBank/DDBJ whole genome shotgun (WGS) entry which is preliminary data.</text>
</comment>
<gene>
    <name evidence="2" type="ORF">MHA02_15280</name>
</gene>
<dbReference type="AlphaFoldDB" id="A0A512IN53"/>
<name>A0A512IN53_9HYPH</name>
<dbReference type="InterPro" id="IPR000073">
    <property type="entry name" value="AB_hydrolase_1"/>
</dbReference>
<dbReference type="Proteomes" id="UP000321258">
    <property type="component" value="Unassembled WGS sequence"/>
</dbReference>
<reference evidence="2 3" key="1">
    <citation type="submission" date="2019-07" db="EMBL/GenBank/DDBJ databases">
        <title>Whole genome shotgun sequence of Methylobacterium haplocladii NBRC 107714.</title>
        <authorList>
            <person name="Hosoyama A."/>
            <person name="Uohara A."/>
            <person name="Ohji S."/>
            <person name="Ichikawa N."/>
        </authorList>
    </citation>
    <scope>NUCLEOTIDE SEQUENCE [LARGE SCALE GENOMIC DNA]</scope>
    <source>
        <strain evidence="2 3">NBRC 107714</strain>
    </source>
</reference>
<dbReference type="Gene3D" id="3.40.50.1820">
    <property type="entry name" value="alpha/beta hydrolase"/>
    <property type="match status" value="1"/>
</dbReference>
<dbReference type="Pfam" id="PF00561">
    <property type="entry name" value="Abhydrolase_1"/>
    <property type="match status" value="1"/>
</dbReference>
<dbReference type="SUPFAM" id="SSF53474">
    <property type="entry name" value="alpha/beta-Hydrolases"/>
    <property type="match status" value="1"/>
</dbReference>
<dbReference type="GO" id="GO:0046464">
    <property type="term" value="P:acylglycerol catabolic process"/>
    <property type="evidence" value="ECO:0007669"/>
    <property type="project" value="TreeGrafter"/>
</dbReference>
<keyword evidence="2" id="KW-0378">Hydrolase</keyword>
<dbReference type="PANTHER" id="PTHR43798:SF5">
    <property type="entry name" value="MONOACYLGLYCEROL LIPASE ABHD6"/>
    <property type="match status" value="1"/>
</dbReference>
<dbReference type="PANTHER" id="PTHR43798">
    <property type="entry name" value="MONOACYLGLYCEROL LIPASE"/>
    <property type="match status" value="1"/>
</dbReference>
<dbReference type="InterPro" id="IPR050266">
    <property type="entry name" value="AB_hydrolase_sf"/>
</dbReference>
<proteinExistence type="predicted"/>
<dbReference type="EMBL" id="BJZT01000014">
    <property type="protein sequence ID" value="GEO99140.1"/>
    <property type="molecule type" value="Genomic_DNA"/>
</dbReference>
<dbReference type="InterPro" id="IPR029058">
    <property type="entry name" value="AB_hydrolase_fold"/>
</dbReference>
<evidence type="ECO:0000313" key="2">
    <source>
        <dbReference type="EMBL" id="GEO99140.1"/>
    </source>
</evidence>